<evidence type="ECO:0000259" key="2">
    <source>
        <dbReference type="Pfam" id="PF01548"/>
    </source>
</evidence>
<dbReference type="InterPro" id="IPR002525">
    <property type="entry name" value="Transp_IS110-like_N"/>
</dbReference>
<gene>
    <name evidence="4" type="ORF">GCM10022288_10560</name>
</gene>
<dbReference type="NCBIfam" id="NF033542">
    <property type="entry name" value="transpos_IS110"/>
    <property type="match status" value="1"/>
</dbReference>
<dbReference type="Pfam" id="PF02371">
    <property type="entry name" value="Transposase_20"/>
    <property type="match status" value="1"/>
</dbReference>
<evidence type="ECO:0000313" key="5">
    <source>
        <dbReference type="Proteomes" id="UP001500213"/>
    </source>
</evidence>
<evidence type="ECO:0000259" key="3">
    <source>
        <dbReference type="Pfam" id="PF02371"/>
    </source>
</evidence>
<name>A0ABP8AN08_9MICO</name>
<feature type="domain" description="Transposase IS110-like N-terminal" evidence="2">
    <location>
        <begin position="2"/>
        <end position="140"/>
    </location>
</feature>
<comment type="caution">
    <text evidence="4">The sequence shown here is derived from an EMBL/GenBank/DDBJ whole genome shotgun (WGS) entry which is preliminary data.</text>
</comment>
<organism evidence="4 5">
    <name type="scientific">Gryllotalpicola kribbensis</name>
    <dbReference type="NCBI Taxonomy" id="993084"/>
    <lineage>
        <taxon>Bacteria</taxon>
        <taxon>Bacillati</taxon>
        <taxon>Actinomycetota</taxon>
        <taxon>Actinomycetes</taxon>
        <taxon>Micrococcales</taxon>
        <taxon>Microbacteriaceae</taxon>
        <taxon>Gryllotalpicola</taxon>
    </lineage>
</organism>
<dbReference type="Proteomes" id="UP001500213">
    <property type="component" value="Unassembled WGS sequence"/>
</dbReference>
<dbReference type="PANTHER" id="PTHR33055">
    <property type="entry name" value="TRANSPOSASE FOR INSERTION SEQUENCE ELEMENT IS1111A"/>
    <property type="match status" value="1"/>
</dbReference>
<reference evidence="5" key="1">
    <citation type="journal article" date="2019" name="Int. J. Syst. Evol. Microbiol.">
        <title>The Global Catalogue of Microorganisms (GCM) 10K type strain sequencing project: providing services to taxonomists for standard genome sequencing and annotation.</title>
        <authorList>
            <consortium name="The Broad Institute Genomics Platform"/>
            <consortium name="The Broad Institute Genome Sequencing Center for Infectious Disease"/>
            <person name="Wu L."/>
            <person name="Ma J."/>
        </authorList>
    </citation>
    <scope>NUCLEOTIDE SEQUENCE [LARGE SCALE GENOMIC DNA]</scope>
    <source>
        <strain evidence="5">JCM 17593</strain>
    </source>
</reference>
<protein>
    <submittedName>
        <fullName evidence="4">IS110 family transposase</fullName>
    </submittedName>
</protein>
<feature type="domain" description="Transposase IS116/IS110/IS902 C-terminal" evidence="3">
    <location>
        <begin position="206"/>
        <end position="292"/>
    </location>
</feature>
<keyword evidence="5" id="KW-1185">Reference proteome</keyword>
<dbReference type="PANTHER" id="PTHR33055:SF13">
    <property type="entry name" value="TRANSPOSASE"/>
    <property type="match status" value="1"/>
</dbReference>
<accession>A0ABP8AN08</accession>
<evidence type="ECO:0000256" key="1">
    <source>
        <dbReference type="SAM" id="MobiDB-lite"/>
    </source>
</evidence>
<dbReference type="InterPro" id="IPR047650">
    <property type="entry name" value="Transpos_IS110"/>
</dbReference>
<dbReference type="RefSeq" id="WP_344774567.1">
    <property type="nucleotide sequence ID" value="NZ_BAABBX010000007.1"/>
</dbReference>
<dbReference type="InterPro" id="IPR003346">
    <property type="entry name" value="Transposase_20"/>
</dbReference>
<evidence type="ECO:0000313" key="4">
    <source>
        <dbReference type="EMBL" id="GAA4186652.1"/>
    </source>
</evidence>
<dbReference type="EMBL" id="BAABBX010000007">
    <property type="protein sequence ID" value="GAA4186652.1"/>
    <property type="molecule type" value="Genomic_DNA"/>
</dbReference>
<sequence length="411" mass="45756">MDIHRDFAQIAIVEDGLVVDAGRVDCRPEALRKWAAQLTIDDQVALEATGNSDAIATLLSQHAGRVVVSNPLKTRAIAEAKIKTDKVDARILAQLLAADFLPPVWLPDDRTAMLRRMTTARAHLVRQRTRIKNRVQAVLHRNLMPRPPVTDLFGKTGRSWLELLPLPEDERASVTSLLRQLDFLGAELTDADRAIAQQALGDQAVRRLMTIPGVDVIVAVSIVAAVGDFSRFESPDKLVAYLGLHPKVRQSGNSPAIHSHITKTGRASTRGMLVEAAWIAAKAPGPLRAFYHRIKQRRGFQIAVVATARKMLVLAWHLVTKDEDYAFARPSLGAFKRRKLELTAGAPKAHARRGTGYDYNDKQLRRFERDLVEKSEQAYERLVASWQPSRPAGADRIDFHPTDKEQMPTKA</sequence>
<proteinExistence type="predicted"/>
<feature type="region of interest" description="Disordered" evidence="1">
    <location>
        <begin position="384"/>
        <end position="411"/>
    </location>
</feature>
<feature type="compositionally biased region" description="Basic and acidic residues" evidence="1">
    <location>
        <begin position="393"/>
        <end position="411"/>
    </location>
</feature>
<dbReference type="Pfam" id="PF01548">
    <property type="entry name" value="DEDD_Tnp_IS110"/>
    <property type="match status" value="1"/>
</dbReference>